<evidence type="ECO:0000256" key="1">
    <source>
        <dbReference type="SAM" id="MobiDB-lite"/>
    </source>
</evidence>
<evidence type="ECO:0000259" key="2">
    <source>
        <dbReference type="Pfam" id="PF20167"/>
    </source>
</evidence>
<dbReference type="InterPro" id="IPR046796">
    <property type="entry name" value="Transposase_32_dom"/>
</dbReference>
<name>A0A843XIL6_COLES</name>
<organism evidence="3 4">
    <name type="scientific">Colocasia esculenta</name>
    <name type="common">Wild taro</name>
    <name type="synonym">Arum esculentum</name>
    <dbReference type="NCBI Taxonomy" id="4460"/>
    <lineage>
        <taxon>Eukaryota</taxon>
        <taxon>Viridiplantae</taxon>
        <taxon>Streptophyta</taxon>
        <taxon>Embryophyta</taxon>
        <taxon>Tracheophyta</taxon>
        <taxon>Spermatophyta</taxon>
        <taxon>Magnoliopsida</taxon>
        <taxon>Liliopsida</taxon>
        <taxon>Araceae</taxon>
        <taxon>Aroideae</taxon>
        <taxon>Colocasieae</taxon>
        <taxon>Colocasia</taxon>
    </lineage>
</organism>
<protein>
    <recommendedName>
        <fullName evidence="2">Putative plant transposon protein domain-containing protein</fullName>
    </recommendedName>
</protein>
<dbReference type="OrthoDB" id="6768573at2759"/>
<gene>
    <name evidence="3" type="ORF">Taro_052062</name>
</gene>
<evidence type="ECO:0000313" key="3">
    <source>
        <dbReference type="EMBL" id="MQM19063.1"/>
    </source>
</evidence>
<reference evidence="3" key="1">
    <citation type="submission" date="2017-07" db="EMBL/GenBank/DDBJ databases">
        <title>Taro Niue Genome Assembly and Annotation.</title>
        <authorList>
            <person name="Atibalentja N."/>
            <person name="Keating K."/>
            <person name="Fields C.J."/>
        </authorList>
    </citation>
    <scope>NUCLEOTIDE SEQUENCE</scope>
    <source>
        <strain evidence="3">Niue_2</strain>
        <tissue evidence="3">Leaf</tissue>
    </source>
</reference>
<sequence>MKKFKKYKKKAIVVAWNNKSDSDSESSSSEEEEEKANLAFMANIDDKNLSLLDSTAASGSSDSVGGYSLAFLTANQQERYSTVKIKLCGNKAVDLADLEKHEMHSVVEALQRLKWTGICTVSEPSYPHLEKAFYTCLKSEEDGSLTSTIKGTSIHITHDLLERLFGTSTVGHSLVESVDIHSKGLGIIGTEYKLKDGKIDINQFNAFNRILHFIVCQILVPRSATFSSCTKGDADMMFWAVQKQDINMAQIIIEIMKSAAEAIWDRKNKLAVRIEDIAPEHIEPIGQSPEEIIPPTVPAPAIIEEVVAEGAAHFEGEHEDTHIEETPNVPKVETSLKESHEDTVAEVVAPGHTEDVQMVDAPAQGEPEVQEEPEIQGEHTASSPADQFQEGLVEDTSDDNVEPAIGSGGRGKVVAPKVPLLTRKAHHRSRKKKIHVHIKPIIAMLNTHGEIMCSLQSDISSIFISQSTGAKEIGAVKSELQKMRNELGSLKKLITDLSDFVGVQLSAPVPPAPTQSIPEKVGPSEPSVAESGPPGPSLEELEPSGPCAVEDISDGPSGPSVQMESVAEPTGPQGAPLAFHRFLFREYQRGFIKSSVLAPLLSEAKRFVNTDWCKAYPEAAL</sequence>
<feature type="region of interest" description="Disordered" evidence="1">
    <location>
        <begin position="508"/>
        <end position="572"/>
    </location>
</feature>
<feature type="region of interest" description="Disordered" evidence="1">
    <location>
        <begin position="18"/>
        <end position="37"/>
    </location>
</feature>
<dbReference type="Proteomes" id="UP000652761">
    <property type="component" value="Unassembled WGS sequence"/>
</dbReference>
<comment type="caution">
    <text evidence="3">The sequence shown here is derived from an EMBL/GenBank/DDBJ whole genome shotgun (WGS) entry which is preliminary data.</text>
</comment>
<dbReference type="EMBL" id="NMUH01008627">
    <property type="protein sequence ID" value="MQM19063.1"/>
    <property type="molecule type" value="Genomic_DNA"/>
</dbReference>
<accession>A0A843XIL6</accession>
<feature type="region of interest" description="Disordered" evidence="1">
    <location>
        <begin position="363"/>
        <end position="385"/>
    </location>
</feature>
<dbReference type="AlphaFoldDB" id="A0A843XIL6"/>
<dbReference type="Pfam" id="PF20167">
    <property type="entry name" value="Transposase_32"/>
    <property type="match status" value="1"/>
</dbReference>
<proteinExistence type="predicted"/>
<evidence type="ECO:0000313" key="4">
    <source>
        <dbReference type="Proteomes" id="UP000652761"/>
    </source>
</evidence>
<feature type="domain" description="Putative plant transposon protein" evidence="2">
    <location>
        <begin position="111"/>
        <end position="262"/>
    </location>
</feature>
<keyword evidence="4" id="KW-1185">Reference proteome</keyword>